<sequence>MSMATRSPYSCSCLRVDDRKVKIGRTAKLFDKVLPNLAEYTLVGWDRAVNDPWSAAQSLVQRYKLHEYACRALSIQCLVLTVLLENASASCSAQLCIDWRKDHLDLLR</sequence>
<gene>
    <name evidence="1" type="ORF">BD311DRAFT_769463</name>
</gene>
<dbReference type="EMBL" id="ML143521">
    <property type="protein sequence ID" value="TBU22923.1"/>
    <property type="molecule type" value="Genomic_DNA"/>
</dbReference>
<name>A0A4V2JYY3_9APHY</name>
<accession>A0A4V2JYY3</accession>
<proteinExistence type="predicted"/>
<dbReference type="AlphaFoldDB" id="A0A4V2JYY3"/>
<organism evidence="1">
    <name type="scientific">Dichomitus squalens</name>
    <dbReference type="NCBI Taxonomy" id="114155"/>
    <lineage>
        <taxon>Eukaryota</taxon>
        <taxon>Fungi</taxon>
        <taxon>Dikarya</taxon>
        <taxon>Basidiomycota</taxon>
        <taxon>Agaricomycotina</taxon>
        <taxon>Agaricomycetes</taxon>
        <taxon>Polyporales</taxon>
        <taxon>Polyporaceae</taxon>
        <taxon>Dichomitus</taxon>
    </lineage>
</organism>
<protein>
    <submittedName>
        <fullName evidence="1">Uncharacterized protein</fullName>
    </submittedName>
</protein>
<dbReference type="Proteomes" id="UP000292957">
    <property type="component" value="Unassembled WGS sequence"/>
</dbReference>
<reference evidence="1" key="1">
    <citation type="submission" date="2019-01" db="EMBL/GenBank/DDBJ databases">
        <title>Draft genome sequences of three monokaryotic isolates of the white-rot basidiomycete fungus Dichomitus squalens.</title>
        <authorList>
            <consortium name="DOE Joint Genome Institute"/>
            <person name="Lopez S.C."/>
            <person name="Andreopoulos B."/>
            <person name="Pangilinan J."/>
            <person name="Lipzen A."/>
            <person name="Riley R."/>
            <person name="Ahrendt S."/>
            <person name="Ng V."/>
            <person name="Barry K."/>
            <person name="Daum C."/>
            <person name="Grigoriev I.V."/>
            <person name="Hilden K.S."/>
            <person name="Makela M.R."/>
            <person name="de Vries R.P."/>
        </authorList>
    </citation>
    <scope>NUCLEOTIDE SEQUENCE [LARGE SCALE GENOMIC DNA]</scope>
    <source>
        <strain evidence="1">OM18370.1</strain>
    </source>
</reference>
<evidence type="ECO:0000313" key="1">
    <source>
        <dbReference type="EMBL" id="TBU22923.1"/>
    </source>
</evidence>